<proteinExistence type="predicted"/>
<feature type="domain" description="TRAP C4-dicarboxylate transport system permease DctM subunit" evidence="8">
    <location>
        <begin position="9"/>
        <end position="450"/>
    </location>
</feature>
<comment type="caution">
    <text evidence="9">The sequence shown here is derived from an EMBL/GenBank/DDBJ whole genome shotgun (WGS) entry which is preliminary data.</text>
</comment>
<evidence type="ECO:0000256" key="4">
    <source>
        <dbReference type="ARBA" id="ARBA00022692"/>
    </source>
</evidence>
<dbReference type="PANTHER" id="PTHR33362:SF7">
    <property type="entry name" value="SLL1103 PROTEIN"/>
    <property type="match status" value="1"/>
</dbReference>
<keyword evidence="6 7" id="KW-0472">Membrane</keyword>
<keyword evidence="5 7" id="KW-1133">Transmembrane helix</keyword>
<sequence length="458" mass="48907">MIGIVMFFTALFMLLIGFPVAFTFAAVSVFFGLIAGIVEIYSYGGFDTSFLAGLAEGITEGIAMFDYMPFRIYSIQQNTILMAIPMFIFMGIVLQKTGLAEKLLESMGFLFGEVRGGVAISTVLVGSLLAASTGVVGASVVAMGVISLPVMLKYKYNTELATGTICASGTLGQIIPPSIVLIILGDVFQVPVGDLFSAAVWPGLLLVAAYIIFILIIAFVKKDMAPAIPADPARGNKSKQVRDALIAIIPSLSLIILVLGSIFAGVATPTESSAVGCLGALGLALMYRSFSIQMVKEAALESVKITSMVFGILIGATAFSMVFSYTGGEDIVHDFMTNLPGDEKWGFIIFTMLAILILGFFIDFVEISYIIVPILVPIAEHLGINPVWFAILIAMNLQTSFLTPPFGFSLFYLKGVAPPSVQTIQVYKGVLPFIAIQIIVLGILAVYPELFGITPILE</sequence>
<feature type="transmembrane region" description="Helical" evidence="7">
    <location>
        <begin position="80"/>
        <end position="98"/>
    </location>
</feature>
<reference evidence="9 10" key="1">
    <citation type="submission" date="2017-10" db="EMBL/GenBank/DDBJ databases">
        <title>Genomics of the genus Arcobacter.</title>
        <authorList>
            <person name="Perez-Cataluna A."/>
            <person name="Figueras M.J."/>
        </authorList>
    </citation>
    <scope>NUCLEOTIDE SEQUENCE [LARGE SCALE GENOMIC DNA]</scope>
    <source>
        <strain evidence="9 10">CECT 8987</strain>
    </source>
</reference>
<feature type="transmembrane region" description="Helical" evidence="7">
    <location>
        <begin position="433"/>
        <end position="457"/>
    </location>
</feature>
<feature type="transmembrane region" description="Helical" evidence="7">
    <location>
        <begin position="345"/>
        <end position="375"/>
    </location>
</feature>
<evidence type="ECO:0000259" key="8">
    <source>
        <dbReference type="Pfam" id="PF06808"/>
    </source>
</evidence>
<keyword evidence="3" id="KW-0997">Cell inner membrane</keyword>
<evidence type="ECO:0000256" key="5">
    <source>
        <dbReference type="ARBA" id="ARBA00022989"/>
    </source>
</evidence>
<evidence type="ECO:0000256" key="2">
    <source>
        <dbReference type="ARBA" id="ARBA00022475"/>
    </source>
</evidence>
<feature type="transmembrane region" description="Helical" evidence="7">
    <location>
        <begin position="273"/>
        <end position="290"/>
    </location>
</feature>
<evidence type="ECO:0000256" key="3">
    <source>
        <dbReference type="ARBA" id="ARBA00022519"/>
    </source>
</evidence>
<comment type="subcellular location">
    <subcellularLocation>
        <location evidence="1">Cell inner membrane</location>
        <topology evidence="1">Multi-pass membrane protein</topology>
    </subcellularLocation>
</comment>
<feature type="transmembrane region" description="Helical" evidence="7">
    <location>
        <begin position="118"/>
        <end position="148"/>
    </location>
</feature>
<dbReference type="Pfam" id="PF06808">
    <property type="entry name" value="DctM"/>
    <property type="match status" value="1"/>
</dbReference>
<dbReference type="OrthoDB" id="9785600at2"/>
<dbReference type="RefSeq" id="WP_128995886.1">
    <property type="nucleotide sequence ID" value="NZ_PDKN01000003.1"/>
</dbReference>
<name>A0A4Q0XV23_9BACT</name>
<evidence type="ECO:0000256" key="6">
    <source>
        <dbReference type="ARBA" id="ARBA00023136"/>
    </source>
</evidence>
<evidence type="ECO:0000313" key="9">
    <source>
        <dbReference type="EMBL" id="RXJ58023.1"/>
    </source>
</evidence>
<feature type="transmembrane region" description="Helical" evidence="7">
    <location>
        <begin position="196"/>
        <end position="220"/>
    </location>
</feature>
<keyword evidence="4 7" id="KW-0812">Transmembrane</keyword>
<dbReference type="InterPro" id="IPR004681">
    <property type="entry name" value="TRAP_DctM"/>
</dbReference>
<gene>
    <name evidence="9" type="ORF">CRV04_05825</name>
</gene>
<feature type="transmembrane region" description="Helical" evidence="7">
    <location>
        <begin position="244"/>
        <end position="267"/>
    </location>
</feature>
<dbReference type="AlphaFoldDB" id="A0A4Q0XV23"/>
<evidence type="ECO:0000313" key="10">
    <source>
        <dbReference type="Proteomes" id="UP000290657"/>
    </source>
</evidence>
<dbReference type="Proteomes" id="UP000290657">
    <property type="component" value="Unassembled WGS sequence"/>
</dbReference>
<dbReference type="PANTHER" id="PTHR33362">
    <property type="entry name" value="SIALIC ACID TRAP TRANSPORTER PERMEASE PROTEIN SIAT-RELATED"/>
    <property type="match status" value="1"/>
</dbReference>
<organism evidence="9 10">
    <name type="scientific">Candidatus Marinarcus aquaticus</name>
    <dbReference type="NCBI Taxonomy" id="2044504"/>
    <lineage>
        <taxon>Bacteria</taxon>
        <taxon>Pseudomonadati</taxon>
        <taxon>Campylobacterota</taxon>
        <taxon>Epsilonproteobacteria</taxon>
        <taxon>Campylobacterales</taxon>
        <taxon>Arcobacteraceae</taxon>
        <taxon>Candidatus Marinarcus</taxon>
    </lineage>
</organism>
<evidence type="ECO:0000256" key="1">
    <source>
        <dbReference type="ARBA" id="ARBA00004429"/>
    </source>
</evidence>
<feature type="transmembrane region" description="Helical" evidence="7">
    <location>
        <begin position="160"/>
        <end position="184"/>
    </location>
</feature>
<accession>A0A4Q0XV23</accession>
<dbReference type="NCBIfam" id="TIGR00786">
    <property type="entry name" value="dctM"/>
    <property type="match status" value="1"/>
</dbReference>
<keyword evidence="2" id="KW-1003">Cell membrane</keyword>
<feature type="transmembrane region" description="Helical" evidence="7">
    <location>
        <begin position="387"/>
        <end position="413"/>
    </location>
</feature>
<dbReference type="GO" id="GO:0022857">
    <property type="term" value="F:transmembrane transporter activity"/>
    <property type="evidence" value="ECO:0007669"/>
    <property type="project" value="TreeGrafter"/>
</dbReference>
<dbReference type="PIRSF" id="PIRSF006066">
    <property type="entry name" value="HI0050"/>
    <property type="match status" value="1"/>
</dbReference>
<keyword evidence="10" id="KW-1185">Reference proteome</keyword>
<dbReference type="EMBL" id="PDKN01000003">
    <property type="protein sequence ID" value="RXJ58023.1"/>
    <property type="molecule type" value="Genomic_DNA"/>
</dbReference>
<protein>
    <submittedName>
        <fullName evidence="9">C4-dicarboxylate ABC transporter</fullName>
    </submittedName>
</protein>
<feature type="transmembrane region" description="Helical" evidence="7">
    <location>
        <begin position="12"/>
        <end position="38"/>
    </location>
</feature>
<dbReference type="InterPro" id="IPR010656">
    <property type="entry name" value="DctM"/>
</dbReference>
<feature type="transmembrane region" description="Helical" evidence="7">
    <location>
        <begin position="302"/>
        <end position="325"/>
    </location>
</feature>
<evidence type="ECO:0000256" key="7">
    <source>
        <dbReference type="SAM" id="Phobius"/>
    </source>
</evidence>
<dbReference type="GO" id="GO:0005886">
    <property type="term" value="C:plasma membrane"/>
    <property type="evidence" value="ECO:0007669"/>
    <property type="project" value="UniProtKB-SubCell"/>
</dbReference>